<evidence type="ECO:0000313" key="2">
    <source>
        <dbReference type="EMBL" id="THD24232.1"/>
    </source>
</evidence>
<accession>A0A4E0RYX0</accession>
<gene>
    <name evidence="2" type="ORF">D915_004853</name>
</gene>
<dbReference type="EMBL" id="JXXN02001709">
    <property type="protein sequence ID" value="THD24232.1"/>
    <property type="molecule type" value="Genomic_DNA"/>
</dbReference>
<comment type="caution">
    <text evidence="2">The sequence shown here is derived from an EMBL/GenBank/DDBJ whole genome shotgun (WGS) entry which is preliminary data.</text>
</comment>
<feature type="chain" id="PRO_5020028810" evidence="1">
    <location>
        <begin position="23"/>
        <end position="67"/>
    </location>
</feature>
<sequence length="67" mass="7845">MRVTLMLAAYLVAMIFCESSQALPTEVGSFEIEEDLPRWRPVEVNEWVPRLGRFKRKPPYIMGGIRY</sequence>
<evidence type="ECO:0000313" key="3">
    <source>
        <dbReference type="Proteomes" id="UP000230066"/>
    </source>
</evidence>
<reference evidence="2" key="1">
    <citation type="submission" date="2019-03" db="EMBL/GenBank/DDBJ databases">
        <title>Improved annotation for the trematode Fasciola hepatica.</title>
        <authorList>
            <person name="Choi Y.-J."/>
            <person name="Martin J."/>
            <person name="Mitreva M."/>
        </authorList>
    </citation>
    <scope>NUCLEOTIDE SEQUENCE [LARGE SCALE GENOMIC DNA]</scope>
</reference>
<name>A0A4E0RYX0_FASHE</name>
<evidence type="ECO:0000256" key="1">
    <source>
        <dbReference type="SAM" id="SignalP"/>
    </source>
</evidence>
<keyword evidence="1" id="KW-0732">Signal</keyword>
<dbReference type="Proteomes" id="UP000230066">
    <property type="component" value="Unassembled WGS sequence"/>
</dbReference>
<keyword evidence="3" id="KW-1185">Reference proteome</keyword>
<organism evidence="2 3">
    <name type="scientific">Fasciola hepatica</name>
    <name type="common">Liver fluke</name>
    <dbReference type="NCBI Taxonomy" id="6192"/>
    <lineage>
        <taxon>Eukaryota</taxon>
        <taxon>Metazoa</taxon>
        <taxon>Spiralia</taxon>
        <taxon>Lophotrochozoa</taxon>
        <taxon>Platyhelminthes</taxon>
        <taxon>Trematoda</taxon>
        <taxon>Digenea</taxon>
        <taxon>Plagiorchiida</taxon>
        <taxon>Echinostomata</taxon>
        <taxon>Echinostomatoidea</taxon>
        <taxon>Fasciolidae</taxon>
        <taxon>Fasciola</taxon>
    </lineage>
</organism>
<protein>
    <submittedName>
        <fullName evidence="2">Uncharacterized protein</fullName>
    </submittedName>
</protein>
<feature type="signal peptide" evidence="1">
    <location>
        <begin position="1"/>
        <end position="22"/>
    </location>
</feature>
<dbReference type="AlphaFoldDB" id="A0A4E0RYX0"/>
<proteinExistence type="predicted"/>